<dbReference type="EMBL" id="PVNL01000042">
    <property type="protein sequence ID" value="PRQ08277.1"/>
    <property type="molecule type" value="Genomic_DNA"/>
</dbReference>
<comment type="caution">
    <text evidence="2">The sequence shown here is derived from an EMBL/GenBank/DDBJ whole genome shotgun (WGS) entry which is preliminary data.</text>
</comment>
<protein>
    <submittedName>
        <fullName evidence="2">Uncharacterized protein</fullName>
    </submittedName>
</protein>
<dbReference type="Proteomes" id="UP000238823">
    <property type="component" value="Unassembled WGS sequence"/>
</dbReference>
<gene>
    <name evidence="2" type="ORF">ENSA7_18990</name>
</gene>
<evidence type="ECO:0000313" key="2">
    <source>
        <dbReference type="EMBL" id="PRQ08277.1"/>
    </source>
</evidence>
<reference evidence="2 3" key="1">
    <citation type="submission" date="2018-03" db="EMBL/GenBank/DDBJ databases">
        <title>Draft Genome Sequences of the Obligatory Marine Myxobacteria Enhygromyxa salina SWB007.</title>
        <authorList>
            <person name="Poehlein A."/>
            <person name="Moghaddam J.A."/>
            <person name="Harms H."/>
            <person name="Alanjari M."/>
            <person name="Koenig G.M."/>
            <person name="Daniel R."/>
            <person name="Schaeberle T.F."/>
        </authorList>
    </citation>
    <scope>NUCLEOTIDE SEQUENCE [LARGE SCALE GENOMIC DNA]</scope>
    <source>
        <strain evidence="2 3">SWB007</strain>
    </source>
</reference>
<feature type="region of interest" description="Disordered" evidence="1">
    <location>
        <begin position="1"/>
        <end position="22"/>
    </location>
</feature>
<evidence type="ECO:0000256" key="1">
    <source>
        <dbReference type="SAM" id="MobiDB-lite"/>
    </source>
</evidence>
<accession>A0A2S9YT47</accession>
<name>A0A2S9YT47_9BACT</name>
<organism evidence="2 3">
    <name type="scientific">Enhygromyxa salina</name>
    <dbReference type="NCBI Taxonomy" id="215803"/>
    <lineage>
        <taxon>Bacteria</taxon>
        <taxon>Pseudomonadati</taxon>
        <taxon>Myxococcota</taxon>
        <taxon>Polyangia</taxon>
        <taxon>Nannocystales</taxon>
        <taxon>Nannocystaceae</taxon>
        <taxon>Enhygromyxa</taxon>
    </lineage>
</organism>
<evidence type="ECO:0000313" key="3">
    <source>
        <dbReference type="Proteomes" id="UP000238823"/>
    </source>
</evidence>
<dbReference type="AlphaFoldDB" id="A0A2S9YT47"/>
<sequence>MLSPMDDPTQAAAEGDAITEQASADATLEELLERPVARREPPAAQRSTCLVGECVDDRHPSLQGRIRVRLSDPDPRERWVPRLQGLAVRVGDRVLMIRPDNSAAWGEETGDEWIVTGVVDGFAKRPRVEKQAAANIELQPDEAVRVVSREGQALLELSHDQDGPVVRLLEPDVRVELAGKLAIKANQIELEAEQGEVSIKASADVVVRGEVVRLN</sequence>
<proteinExistence type="predicted"/>